<accession>A0ABN1PT80</accession>
<feature type="region of interest" description="Disordered" evidence="1">
    <location>
        <begin position="1"/>
        <end position="22"/>
    </location>
</feature>
<gene>
    <name evidence="2" type="ORF">GCM10009575_039920</name>
</gene>
<evidence type="ECO:0000313" key="2">
    <source>
        <dbReference type="EMBL" id="GAA0932930.1"/>
    </source>
</evidence>
<name>A0ABN1PT80_9ACTN</name>
<comment type="caution">
    <text evidence="2">The sequence shown here is derived from an EMBL/GenBank/DDBJ whole genome shotgun (WGS) entry which is preliminary data.</text>
</comment>
<dbReference type="EMBL" id="BAAAID010000023">
    <property type="protein sequence ID" value="GAA0932930.1"/>
    <property type="molecule type" value="Genomic_DNA"/>
</dbReference>
<reference evidence="2 3" key="1">
    <citation type="journal article" date="2019" name="Int. J. Syst. Evol. Microbiol.">
        <title>The Global Catalogue of Microorganisms (GCM) 10K type strain sequencing project: providing services to taxonomists for standard genome sequencing and annotation.</title>
        <authorList>
            <consortium name="The Broad Institute Genomics Platform"/>
            <consortium name="The Broad Institute Genome Sequencing Center for Infectious Disease"/>
            <person name="Wu L."/>
            <person name="Ma J."/>
        </authorList>
    </citation>
    <scope>NUCLEOTIDE SEQUENCE [LARGE SCALE GENOMIC DNA]</scope>
    <source>
        <strain evidence="2 3">JCM 11444</strain>
    </source>
</reference>
<keyword evidence="3" id="KW-1185">Reference proteome</keyword>
<sequence length="69" mass="7243">MNPPGADIDAANGQPQGTAAHPLLPSFMSHHVRPDKPDVLAAQRGYTGGTHGPGERSLIIRSVTAYRGQ</sequence>
<organism evidence="2 3">
    <name type="scientific">Streptomyces rhizosphaericus</name>
    <dbReference type="NCBI Taxonomy" id="114699"/>
    <lineage>
        <taxon>Bacteria</taxon>
        <taxon>Bacillati</taxon>
        <taxon>Actinomycetota</taxon>
        <taxon>Actinomycetes</taxon>
        <taxon>Kitasatosporales</taxon>
        <taxon>Streptomycetaceae</taxon>
        <taxon>Streptomyces</taxon>
        <taxon>Streptomyces violaceusniger group</taxon>
    </lineage>
</organism>
<proteinExistence type="predicted"/>
<evidence type="ECO:0000256" key="1">
    <source>
        <dbReference type="SAM" id="MobiDB-lite"/>
    </source>
</evidence>
<dbReference type="Proteomes" id="UP001500418">
    <property type="component" value="Unassembled WGS sequence"/>
</dbReference>
<protein>
    <submittedName>
        <fullName evidence="2">Uncharacterized protein</fullName>
    </submittedName>
</protein>
<evidence type="ECO:0000313" key="3">
    <source>
        <dbReference type="Proteomes" id="UP001500418"/>
    </source>
</evidence>